<name>A0ABX7E1Y7_9BACI</name>
<dbReference type="InterPro" id="IPR003777">
    <property type="entry name" value="XdhC_CoxI"/>
</dbReference>
<proteinExistence type="predicted"/>
<dbReference type="Pfam" id="PF13478">
    <property type="entry name" value="XdhC_C"/>
    <property type="match status" value="1"/>
</dbReference>
<sequence>MEDIFQILTKLPFIKGKCVLATIIHVEGSAYKKEGSCMLIEEDGQQIGMLSAGCLEEDLTWKAKQVMIDGDAKIFTYDMKEETDMSWGQGAGCNGILHILLEPMNEKLKKCLLQLASHLDDGHSVLHIKQFDHNDQLIATCYLPEKGEPFADDLPYTQKYKEPLKSGLYDSNQYIHLYKPKPRLYVFGAGHDARPFVELAANTGFSVTVCDWRPALCDKRHFPKASKIIIGFPNEIVKEVTFTRNDFVVIMTHHFQRDKELLATITSKDLAFLGILGPQKRTARLLEQDDIPPGISSPIGMEIGAIGAEEIAVSIVAEMIYALRKRATVMVT</sequence>
<dbReference type="Pfam" id="PF02625">
    <property type="entry name" value="XdhC_CoxI"/>
    <property type="match status" value="1"/>
</dbReference>
<evidence type="ECO:0000259" key="1">
    <source>
        <dbReference type="Pfam" id="PF02625"/>
    </source>
</evidence>
<organism evidence="3 4">
    <name type="scientific">Heyndrickxia vini</name>
    <dbReference type="NCBI Taxonomy" id="1476025"/>
    <lineage>
        <taxon>Bacteria</taxon>
        <taxon>Bacillati</taxon>
        <taxon>Bacillota</taxon>
        <taxon>Bacilli</taxon>
        <taxon>Bacillales</taxon>
        <taxon>Bacillaceae</taxon>
        <taxon>Heyndrickxia</taxon>
    </lineage>
</organism>
<dbReference type="PANTHER" id="PTHR30388">
    <property type="entry name" value="ALDEHYDE OXIDOREDUCTASE MOLYBDENUM COFACTOR ASSEMBLY PROTEIN"/>
    <property type="match status" value="1"/>
</dbReference>
<reference evidence="3 4" key="1">
    <citation type="submission" date="2020-11" db="EMBL/GenBank/DDBJ databases">
        <title>Taxonomic evaluation of the Bacillus sporothermodurans group of bacteria based on whole genome sequences.</title>
        <authorList>
            <person name="Fiedler G."/>
            <person name="Herbstmann A.-D."/>
            <person name="Doll E."/>
            <person name="Wenning M."/>
            <person name="Brinks E."/>
            <person name="Kabisch J."/>
            <person name="Breitenwieser F."/>
            <person name="Lappann M."/>
            <person name="Boehnlein C."/>
            <person name="Franz C."/>
        </authorList>
    </citation>
    <scope>NUCLEOTIDE SEQUENCE [LARGE SCALE GENOMIC DNA]</scope>
    <source>
        <strain evidence="3 4">JCM 19841</strain>
    </source>
</reference>
<dbReference type="PANTHER" id="PTHR30388:SF6">
    <property type="entry name" value="XANTHINE DEHYDROGENASE SUBUNIT A-RELATED"/>
    <property type="match status" value="1"/>
</dbReference>
<gene>
    <name evidence="3" type="ORF">I5776_20600</name>
</gene>
<evidence type="ECO:0000259" key="2">
    <source>
        <dbReference type="Pfam" id="PF13478"/>
    </source>
</evidence>
<dbReference type="Proteomes" id="UP000595691">
    <property type="component" value="Chromosome"/>
</dbReference>
<accession>A0ABX7E1Y7</accession>
<dbReference type="SUPFAM" id="SSF51984">
    <property type="entry name" value="MurCD N-terminal domain"/>
    <property type="match status" value="1"/>
</dbReference>
<dbReference type="RefSeq" id="WP_202778343.1">
    <property type="nucleotide sequence ID" value="NZ_CP065425.1"/>
</dbReference>
<dbReference type="EMBL" id="CP065425">
    <property type="protein sequence ID" value="QQZ09328.1"/>
    <property type="molecule type" value="Genomic_DNA"/>
</dbReference>
<protein>
    <submittedName>
        <fullName evidence="3">XdhC family protein</fullName>
    </submittedName>
</protein>
<feature type="domain" description="XdhC Rossmann" evidence="2">
    <location>
        <begin position="184"/>
        <end position="319"/>
    </location>
</feature>
<dbReference type="InterPro" id="IPR027051">
    <property type="entry name" value="XdhC_Rossmann_dom"/>
</dbReference>
<keyword evidence="4" id="KW-1185">Reference proteome</keyword>
<dbReference type="InterPro" id="IPR052698">
    <property type="entry name" value="MoCofactor_Util/Proc"/>
</dbReference>
<feature type="domain" description="XdhC- CoxI" evidence="1">
    <location>
        <begin position="17"/>
        <end position="78"/>
    </location>
</feature>
<evidence type="ECO:0000313" key="3">
    <source>
        <dbReference type="EMBL" id="QQZ09328.1"/>
    </source>
</evidence>
<dbReference type="Gene3D" id="3.40.50.720">
    <property type="entry name" value="NAD(P)-binding Rossmann-like Domain"/>
    <property type="match status" value="1"/>
</dbReference>
<evidence type="ECO:0000313" key="4">
    <source>
        <dbReference type="Proteomes" id="UP000595691"/>
    </source>
</evidence>